<dbReference type="KEGG" id="mshg:MSG_04197"/>
<dbReference type="Proteomes" id="UP000217736">
    <property type="component" value="Chromosome"/>
</dbReference>
<gene>
    <name evidence="1" type="ORF">MSG_04197</name>
</gene>
<accession>A0A1Z4EMZ1</accession>
<dbReference type="EMBL" id="AP018164">
    <property type="protein sequence ID" value="BAX94318.1"/>
    <property type="molecule type" value="Genomic_DNA"/>
</dbReference>
<evidence type="ECO:0000313" key="2">
    <source>
        <dbReference type="Proteomes" id="UP000217736"/>
    </source>
</evidence>
<proteinExistence type="predicted"/>
<name>A0A1Z4EMZ1_9MYCO</name>
<evidence type="ECO:0000313" key="1">
    <source>
        <dbReference type="EMBL" id="BAX94318.1"/>
    </source>
</evidence>
<keyword evidence="2" id="KW-1185">Reference proteome</keyword>
<dbReference type="AlphaFoldDB" id="A0A1Z4EMZ1"/>
<reference evidence="2" key="1">
    <citation type="submission" date="2017-06" db="EMBL/GenBank/DDBJ databases">
        <title>Complete Genome Sequence of Mycobacterium shigaense.</title>
        <authorList>
            <person name="Fukano H."/>
            <person name="Yoshida M."/>
            <person name="Kazumi Y."/>
            <person name="Ogura Y."/>
            <person name="Mitarai S."/>
            <person name="Hayashi T."/>
            <person name="Hoshino Y."/>
        </authorList>
    </citation>
    <scope>NUCLEOTIDE SEQUENCE [LARGE SCALE GENOMIC DNA]</scope>
    <source>
        <strain evidence="2">UN-152</strain>
    </source>
</reference>
<protein>
    <submittedName>
        <fullName evidence="1">Uncharacterized protein</fullName>
    </submittedName>
</protein>
<organism evidence="1 2">
    <name type="scientific">Mycobacterium shigaense</name>
    <dbReference type="NCBI Taxonomy" id="722731"/>
    <lineage>
        <taxon>Bacteria</taxon>
        <taxon>Bacillati</taxon>
        <taxon>Actinomycetota</taxon>
        <taxon>Actinomycetes</taxon>
        <taxon>Mycobacteriales</taxon>
        <taxon>Mycobacteriaceae</taxon>
        <taxon>Mycobacterium</taxon>
        <taxon>Mycobacterium simiae complex</taxon>
    </lineage>
</organism>
<sequence>MTETVTYRCSRPKGIGTNDVMNNAPTQRFVHAADAPDNTRINIGNF</sequence>